<dbReference type="EMBL" id="CAJGYO010000018">
    <property type="protein sequence ID" value="CAD6337925.1"/>
    <property type="molecule type" value="Genomic_DNA"/>
</dbReference>
<proteinExistence type="predicted"/>
<feature type="region of interest" description="Disordered" evidence="1">
    <location>
        <begin position="135"/>
        <end position="310"/>
    </location>
</feature>
<feature type="compositionally biased region" description="Basic and acidic residues" evidence="1">
    <location>
        <begin position="1"/>
        <end position="28"/>
    </location>
</feature>
<reference evidence="2" key="1">
    <citation type="submission" date="2020-10" db="EMBL/GenBank/DDBJ databases">
        <authorList>
            <person name="Han B."/>
            <person name="Lu T."/>
            <person name="Zhao Q."/>
            <person name="Huang X."/>
            <person name="Zhao Y."/>
        </authorList>
    </citation>
    <scope>NUCLEOTIDE SEQUENCE</scope>
</reference>
<feature type="compositionally biased region" description="Basic and acidic residues" evidence="1">
    <location>
        <begin position="216"/>
        <end position="230"/>
    </location>
</feature>
<feature type="compositionally biased region" description="Basic and acidic residues" evidence="1">
    <location>
        <begin position="349"/>
        <end position="363"/>
    </location>
</feature>
<dbReference type="AlphaFoldDB" id="A0A811SAK4"/>
<feature type="region of interest" description="Disordered" evidence="1">
    <location>
        <begin position="346"/>
        <end position="370"/>
    </location>
</feature>
<protein>
    <submittedName>
        <fullName evidence="2">Uncharacterized protein</fullName>
    </submittedName>
</protein>
<feature type="compositionally biased region" description="Basic and acidic residues" evidence="1">
    <location>
        <begin position="258"/>
        <end position="284"/>
    </location>
</feature>
<feature type="compositionally biased region" description="Low complexity" evidence="1">
    <location>
        <begin position="285"/>
        <end position="294"/>
    </location>
</feature>
<name>A0A811SAK4_9POAL</name>
<sequence>MESGGERRAMESGGEKRAMENGGERRATENGGGRMRRFPPTEWVMCSTCSGFVFRKRRTSEVVEVVKEAEKMRDLMKAVLRHGPLQEIEPAEATKKQWQDLQTRRRIMMETKRCPTCSGSLLEVCPTCCHSLLQKPGPDEEDKAMVADPGSKAGLKEKKKRSREESSADPGSKAGLKEKKKRSREEGSELMAVLPSQGGNQRKKIATEDEAMVADARSEQKSKRSREEGKTSSSGLKERKKAKSEDEEGSGSKKKAKRSCEMEGSGSKEEVKMEGSGSKEEAKMEGSGSEMEGSGSKEEAKMEGSGSKEEAKIEDIIKSIGGNRKTKMEIRRLLKKTVEILNQAPVKPQSKEEAKMKDSESAVRNRKTKMVTKRLDKKSIDILRKQPPPKPVIYNTRYVNPHLLDMITAHDEVNCVFHEYLQCHSLIKGYAEYQVEVTDDEDDDHKLV</sequence>
<dbReference type="Proteomes" id="UP000604825">
    <property type="component" value="Unassembled WGS sequence"/>
</dbReference>
<feature type="region of interest" description="Disordered" evidence="1">
    <location>
        <begin position="1"/>
        <end position="37"/>
    </location>
</feature>
<feature type="compositionally biased region" description="Basic and acidic residues" evidence="1">
    <location>
        <begin position="295"/>
        <end position="310"/>
    </location>
</feature>
<keyword evidence="3" id="KW-1185">Reference proteome</keyword>
<gene>
    <name evidence="2" type="ORF">NCGR_LOCUS62023</name>
</gene>
<evidence type="ECO:0000313" key="2">
    <source>
        <dbReference type="EMBL" id="CAD6337925.1"/>
    </source>
</evidence>
<dbReference type="OrthoDB" id="689448at2759"/>
<comment type="caution">
    <text evidence="2">The sequence shown here is derived from an EMBL/GenBank/DDBJ whole genome shotgun (WGS) entry which is preliminary data.</text>
</comment>
<organism evidence="2 3">
    <name type="scientific">Miscanthus lutarioriparius</name>
    <dbReference type="NCBI Taxonomy" id="422564"/>
    <lineage>
        <taxon>Eukaryota</taxon>
        <taxon>Viridiplantae</taxon>
        <taxon>Streptophyta</taxon>
        <taxon>Embryophyta</taxon>
        <taxon>Tracheophyta</taxon>
        <taxon>Spermatophyta</taxon>
        <taxon>Magnoliopsida</taxon>
        <taxon>Liliopsida</taxon>
        <taxon>Poales</taxon>
        <taxon>Poaceae</taxon>
        <taxon>PACMAD clade</taxon>
        <taxon>Panicoideae</taxon>
        <taxon>Andropogonodae</taxon>
        <taxon>Andropogoneae</taxon>
        <taxon>Saccharinae</taxon>
        <taxon>Miscanthus</taxon>
    </lineage>
</organism>
<evidence type="ECO:0000256" key="1">
    <source>
        <dbReference type="SAM" id="MobiDB-lite"/>
    </source>
</evidence>
<accession>A0A811SAK4</accession>
<evidence type="ECO:0000313" key="3">
    <source>
        <dbReference type="Proteomes" id="UP000604825"/>
    </source>
</evidence>